<dbReference type="NCBIfam" id="TIGR03298">
    <property type="entry name" value="argP"/>
    <property type="match status" value="1"/>
</dbReference>
<dbReference type="SUPFAM" id="SSF53850">
    <property type="entry name" value="Periplasmic binding protein-like II"/>
    <property type="match status" value="1"/>
</dbReference>
<dbReference type="SUPFAM" id="SSF46785">
    <property type="entry name" value="Winged helix' DNA-binding domain"/>
    <property type="match status" value="1"/>
</dbReference>
<dbReference type="InterPro" id="IPR005119">
    <property type="entry name" value="LysR_subst-bd"/>
</dbReference>
<comment type="similarity">
    <text evidence="1">Belongs to the LysR transcriptional regulatory family.</text>
</comment>
<dbReference type="NCBIfam" id="NF009888">
    <property type="entry name" value="PRK13348.1"/>
    <property type="match status" value="1"/>
</dbReference>
<dbReference type="InterPro" id="IPR017685">
    <property type="entry name" value="ArgP"/>
</dbReference>
<keyword evidence="2" id="KW-0678">Repressor</keyword>
<evidence type="ECO:0000256" key="2">
    <source>
        <dbReference type="ARBA" id="ARBA00022491"/>
    </source>
</evidence>
<evidence type="ECO:0000256" key="5">
    <source>
        <dbReference type="ARBA" id="ARBA00023159"/>
    </source>
</evidence>
<evidence type="ECO:0000256" key="1">
    <source>
        <dbReference type="ARBA" id="ARBA00009437"/>
    </source>
</evidence>
<evidence type="ECO:0000256" key="3">
    <source>
        <dbReference type="ARBA" id="ARBA00023015"/>
    </source>
</evidence>
<protein>
    <recommendedName>
        <fullName evidence="7">HTH-type transcriptional regulator LysG</fullName>
    </recommendedName>
</protein>
<dbReference type="InterPro" id="IPR050176">
    <property type="entry name" value="LTTR"/>
</dbReference>
<dbReference type="Proteomes" id="UP000196320">
    <property type="component" value="Unassembled WGS sequence"/>
</dbReference>
<reference evidence="9 10" key="1">
    <citation type="submission" date="2017-02" db="EMBL/GenBank/DDBJ databases">
        <authorList>
            <person name="Peterson S.W."/>
        </authorList>
    </citation>
    <scope>NUCLEOTIDE SEQUENCE [LARGE SCALE GENOMIC DNA]</scope>
    <source>
        <strain evidence="9 10">B Mb 05.01</strain>
    </source>
</reference>
<dbReference type="InterPro" id="IPR000847">
    <property type="entry name" value="LysR_HTH_N"/>
</dbReference>
<evidence type="ECO:0000313" key="10">
    <source>
        <dbReference type="Proteomes" id="UP000196320"/>
    </source>
</evidence>
<dbReference type="PANTHER" id="PTHR30579:SF2">
    <property type="entry name" value="HTH-TYPE TRANSCRIPTIONAL REGULATOR ARGP"/>
    <property type="match status" value="1"/>
</dbReference>
<keyword evidence="4" id="KW-0238">DNA-binding</keyword>
<dbReference type="RefSeq" id="WP_256971530.1">
    <property type="nucleotide sequence ID" value="NZ_FUKO01000017.1"/>
</dbReference>
<accession>A0A1R4J3X1</accession>
<evidence type="ECO:0000256" key="4">
    <source>
        <dbReference type="ARBA" id="ARBA00023125"/>
    </source>
</evidence>
<evidence type="ECO:0000256" key="6">
    <source>
        <dbReference type="ARBA" id="ARBA00023163"/>
    </source>
</evidence>
<dbReference type="Gene3D" id="1.10.10.10">
    <property type="entry name" value="Winged helix-like DNA-binding domain superfamily/Winged helix DNA-binding domain"/>
    <property type="match status" value="1"/>
</dbReference>
<keyword evidence="10" id="KW-1185">Reference proteome</keyword>
<dbReference type="PANTHER" id="PTHR30579">
    <property type="entry name" value="TRANSCRIPTIONAL REGULATOR"/>
    <property type="match status" value="1"/>
</dbReference>
<sequence length="294" mass="32317">MKIDAQLAATVAAVVDEGSFDAAARRLHITPSAVSQRIKAIEQQLGRVVVVRSRPVRTTEAGEALVRLARQVELLEHDTVAAFGLDPGESAAPRIRVPLAVNADSMATWFLAPMARIAWRFDVDVDLHRDDQDYTARLLESGEVMAAVTSEAEPVGGSAVTRLGMLEYRPMATADFIARHFAEGVSVESLSRAPFVDFDRRDTLQQDWLRGRGVDPWVVPRHYVPASHDFAQAVRLGLGWGMIPVLQATENLVELDGPSTRVPLYWQQWNLRSSLLDAIAEEVASEARAVLAAF</sequence>
<organism evidence="9 10">
    <name type="scientific">Microbacterium esteraromaticum</name>
    <dbReference type="NCBI Taxonomy" id="57043"/>
    <lineage>
        <taxon>Bacteria</taxon>
        <taxon>Bacillati</taxon>
        <taxon>Actinomycetota</taxon>
        <taxon>Actinomycetes</taxon>
        <taxon>Micrococcales</taxon>
        <taxon>Microbacteriaceae</taxon>
        <taxon>Microbacterium</taxon>
    </lineage>
</organism>
<dbReference type="EMBL" id="FUKO01000017">
    <property type="protein sequence ID" value="SJN26747.1"/>
    <property type="molecule type" value="Genomic_DNA"/>
</dbReference>
<proteinExistence type="inferred from homology"/>
<dbReference type="InterPro" id="IPR036390">
    <property type="entry name" value="WH_DNA-bd_sf"/>
</dbReference>
<evidence type="ECO:0000256" key="7">
    <source>
        <dbReference type="ARBA" id="ARBA00074218"/>
    </source>
</evidence>
<dbReference type="Pfam" id="PF03466">
    <property type="entry name" value="LysR_substrate"/>
    <property type="match status" value="1"/>
</dbReference>
<dbReference type="Gene3D" id="3.40.190.290">
    <property type="match status" value="1"/>
</dbReference>
<feature type="domain" description="HTH lysR-type" evidence="8">
    <location>
        <begin position="3"/>
        <end position="59"/>
    </location>
</feature>
<dbReference type="InterPro" id="IPR036388">
    <property type="entry name" value="WH-like_DNA-bd_sf"/>
</dbReference>
<dbReference type="AlphaFoldDB" id="A0A1R4J3X1"/>
<dbReference type="FunFam" id="1.10.10.10:FF:000456">
    <property type="entry name" value="LysR family transcriptional regulator ArgP"/>
    <property type="match status" value="1"/>
</dbReference>
<keyword evidence="5" id="KW-0010">Activator</keyword>
<dbReference type="Pfam" id="PF00126">
    <property type="entry name" value="HTH_1"/>
    <property type="match status" value="1"/>
</dbReference>
<dbReference type="GO" id="GO:0003677">
    <property type="term" value="F:DNA binding"/>
    <property type="evidence" value="ECO:0007669"/>
    <property type="project" value="UniProtKB-KW"/>
</dbReference>
<gene>
    <name evidence="9" type="ORF">FM104_05420</name>
</gene>
<evidence type="ECO:0000259" key="8">
    <source>
        <dbReference type="PROSITE" id="PS50931"/>
    </source>
</evidence>
<keyword evidence="6" id="KW-0804">Transcription</keyword>
<dbReference type="PROSITE" id="PS50931">
    <property type="entry name" value="HTH_LYSR"/>
    <property type="match status" value="1"/>
</dbReference>
<dbReference type="NCBIfam" id="NF002964">
    <property type="entry name" value="PRK03635.1"/>
    <property type="match status" value="1"/>
</dbReference>
<dbReference type="GO" id="GO:0003700">
    <property type="term" value="F:DNA-binding transcription factor activity"/>
    <property type="evidence" value="ECO:0007669"/>
    <property type="project" value="InterPro"/>
</dbReference>
<evidence type="ECO:0000313" key="9">
    <source>
        <dbReference type="EMBL" id="SJN26747.1"/>
    </source>
</evidence>
<name>A0A1R4J3X1_9MICO</name>
<keyword evidence="3" id="KW-0805">Transcription regulation</keyword>